<dbReference type="Proteomes" id="UP000606786">
    <property type="component" value="Unassembled WGS sequence"/>
</dbReference>
<reference evidence="1" key="1">
    <citation type="submission" date="2020-11" db="EMBL/GenBank/DDBJ databases">
        <authorList>
            <person name="Whitehead M."/>
        </authorList>
    </citation>
    <scope>NUCLEOTIDE SEQUENCE</scope>
    <source>
        <strain evidence="1">EGII</strain>
    </source>
</reference>
<organism evidence="1 2">
    <name type="scientific">Ceratitis capitata</name>
    <name type="common">Mediterranean fruit fly</name>
    <name type="synonym">Tephritis capitata</name>
    <dbReference type="NCBI Taxonomy" id="7213"/>
    <lineage>
        <taxon>Eukaryota</taxon>
        <taxon>Metazoa</taxon>
        <taxon>Ecdysozoa</taxon>
        <taxon>Arthropoda</taxon>
        <taxon>Hexapoda</taxon>
        <taxon>Insecta</taxon>
        <taxon>Pterygota</taxon>
        <taxon>Neoptera</taxon>
        <taxon>Endopterygota</taxon>
        <taxon>Diptera</taxon>
        <taxon>Brachycera</taxon>
        <taxon>Muscomorpha</taxon>
        <taxon>Tephritoidea</taxon>
        <taxon>Tephritidae</taxon>
        <taxon>Ceratitis</taxon>
        <taxon>Ceratitis</taxon>
    </lineage>
</organism>
<comment type="caution">
    <text evidence="1">The sequence shown here is derived from an EMBL/GenBank/DDBJ whole genome shotgun (WGS) entry which is preliminary data.</text>
</comment>
<evidence type="ECO:0000313" key="2">
    <source>
        <dbReference type="Proteomes" id="UP000606786"/>
    </source>
</evidence>
<accession>A0A811U5L5</accession>
<dbReference type="EMBL" id="CAJHJT010000001">
    <property type="protein sequence ID" value="CAD6992555.1"/>
    <property type="molecule type" value="Genomic_DNA"/>
</dbReference>
<evidence type="ECO:0000313" key="1">
    <source>
        <dbReference type="EMBL" id="CAD6992555.1"/>
    </source>
</evidence>
<gene>
    <name evidence="1" type="ORF">CCAP1982_LOCUS1401</name>
</gene>
<sequence>GINVHSTMEESFIKSTLIAFATLLQHTLGLSPPHHTCRTQRTLHSLIPQLIGFIERAERMLSLCLHFGWSSSKASLTTANRKRLHVLKASINDFVARVQCNWPKPK</sequence>
<dbReference type="AlphaFoldDB" id="A0A811U5L5"/>
<protein>
    <submittedName>
        <fullName evidence="1">(Mediterranean fruit fly) hypothetical protein</fullName>
    </submittedName>
</protein>
<keyword evidence="2" id="KW-1185">Reference proteome</keyword>
<feature type="non-terminal residue" evidence="1">
    <location>
        <position position="1"/>
    </location>
</feature>
<name>A0A811U5L5_CERCA</name>
<proteinExistence type="predicted"/>